<keyword evidence="5" id="KW-1185">Reference proteome</keyword>
<comment type="similarity">
    <text evidence="1">Belongs to the 'phage' integrase family.</text>
</comment>
<keyword evidence="3" id="KW-0233">DNA recombination</keyword>
<keyword evidence="2" id="KW-0229">DNA integration</keyword>
<dbReference type="PANTHER" id="PTHR30629:SF2">
    <property type="entry name" value="PROPHAGE INTEGRASE INTS-RELATED"/>
    <property type="match status" value="1"/>
</dbReference>
<dbReference type="GO" id="GO:0015074">
    <property type="term" value="P:DNA integration"/>
    <property type="evidence" value="ECO:0007669"/>
    <property type="project" value="UniProtKB-KW"/>
</dbReference>
<dbReference type="AlphaFoldDB" id="A0A368YQW8"/>
<dbReference type="InterPro" id="IPR011010">
    <property type="entry name" value="DNA_brk_join_enz"/>
</dbReference>
<dbReference type="Gene3D" id="1.10.443.10">
    <property type="entry name" value="Intergrase catalytic core"/>
    <property type="match status" value="1"/>
</dbReference>
<evidence type="ECO:0000313" key="5">
    <source>
        <dbReference type="Proteomes" id="UP000253324"/>
    </source>
</evidence>
<sequence>MWTIPAIRTKTGKKDHCLPLTKPALALLASLDRVEGQTRLFPELGPNALLDCLHRLEPDKTVHGFRSSFRDWAGDETNFAREVIEETIGHKVGDDTENAYRRGTAMKKRKRVLDAWSSFVTGKQQDNILAFKSR</sequence>
<proteinExistence type="inferred from homology"/>
<name>A0A368YQW8_9HYPH</name>
<accession>A0A368YQW8</accession>
<protein>
    <recommendedName>
        <fullName evidence="6">Phage integrase family protein</fullName>
    </recommendedName>
</protein>
<comment type="caution">
    <text evidence="4">The sequence shown here is derived from an EMBL/GenBank/DDBJ whole genome shotgun (WGS) entry which is preliminary data.</text>
</comment>
<dbReference type="GO" id="GO:0006310">
    <property type="term" value="P:DNA recombination"/>
    <property type="evidence" value="ECO:0007669"/>
    <property type="project" value="UniProtKB-KW"/>
</dbReference>
<dbReference type="PANTHER" id="PTHR30629">
    <property type="entry name" value="PROPHAGE INTEGRASE"/>
    <property type="match status" value="1"/>
</dbReference>
<dbReference type="EMBL" id="QPJM01000009">
    <property type="protein sequence ID" value="RCW82009.1"/>
    <property type="molecule type" value="Genomic_DNA"/>
</dbReference>
<reference evidence="4 5" key="1">
    <citation type="submission" date="2018-07" db="EMBL/GenBank/DDBJ databases">
        <title>Genomic Encyclopedia of Type Strains, Phase III (KMG-III): the genomes of soil and plant-associated and newly described type strains.</title>
        <authorList>
            <person name="Whitman W."/>
        </authorList>
    </citation>
    <scope>NUCLEOTIDE SEQUENCE [LARGE SCALE GENOMIC DNA]</scope>
    <source>
        <strain evidence="4 5">31-25a</strain>
    </source>
</reference>
<evidence type="ECO:0000256" key="3">
    <source>
        <dbReference type="ARBA" id="ARBA00023172"/>
    </source>
</evidence>
<gene>
    <name evidence="4" type="ORF">C7476_109191</name>
</gene>
<evidence type="ECO:0000256" key="1">
    <source>
        <dbReference type="ARBA" id="ARBA00008857"/>
    </source>
</evidence>
<dbReference type="Proteomes" id="UP000253324">
    <property type="component" value="Unassembled WGS sequence"/>
</dbReference>
<evidence type="ECO:0000313" key="4">
    <source>
        <dbReference type="EMBL" id="RCW82009.1"/>
    </source>
</evidence>
<evidence type="ECO:0000256" key="2">
    <source>
        <dbReference type="ARBA" id="ARBA00022908"/>
    </source>
</evidence>
<dbReference type="SUPFAM" id="SSF56349">
    <property type="entry name" value="DNA breaking-rejoining enzymes"/>
    <property type="match status" value="1"/>
</dbReference>
<dbReference type="InterPro" id="IPR013762">
    <property type="entry name" value="Integrase-like_cat_sf"/>
</dbReference>
<dbReference type="InterPro" id="IPR050808">
    <property type="entry name" value="Phage_Integrase"/>
</dbReference>
<organism evidence="4 5">
    <name type="scientific">Phyllobacterium bourgognense</name>
    <dbReference type="NCBI Taxonomy" id="314236"/>
    <lineage>
        <taxon>Bacteria</taxon>
        <taxon>Pseudomonadati</taxon>
        <taxon>Pseudomonadota</taxon>
        <taxon>Alphaproteobacteria</taxon>
        <taxon>Hyphomicrobiales</taxon>
        <taxon>Phyllobacteriaceae</taxon>
        <taxon>Phyllobacterium</taxon>
    </lineage>
</organism>
<dbReference type="GO" id="GO:0003677">
    <property type="term" value="F:DNA binding"/>
    <property type="evidence" value="ECO:0007669"/>
    <property type="project" value="InterPro"/>
</dbReference>
<evidence type="ECO:0008006" key="6">
    <source>
        <dbReference type="Google" id="ProtNLM"/>
    </source>
</evidence>